<proteinExistence type="predicted"/>
<feature type="non-terminal residue" evidence="1">
    <location>
        <position position="1"/>
    </location>
</feature>
<sequence length="41" mass="4961">LFGISDETEEEAKDWDLNFYDHFIKTHLNDKFFVTILDCHI</sequence>
<accession>X1T4J9</accession>
<dbReference type="EMBL" id="BARW01019867">
    <property type="protein sequence ID" value="GAJ00243.1"/>
    <property type="molecule type" value="Genomic_DNA"/>
</dbReference>
<organism evidence="1">
    <name type="scientific">marine sediment metagenome</name>
    <dbReference type="NCBI Taxonomy" id="412755"/>
    <lineage>
        <taxon>unclassified sequences</taxon>
        <taxon>metagenomes</taxon>
        <taxon>ecological metagenomes</taxon>
    </lineage>
</organism>
<reference evidence="1" key="1">
    <citation type="journal article" date="2014" name="Front. Microbiol.">
        <title>High frequency of phylogenetically diverse reductive dehalogenase-homologous genes in deep subseafloor sedimentary metagenomes.</title>
        <authorList>
            <person name="Kawai M."/>
            <person name="Futagami T."/>
            <person name="Toyoda A."/>
            <person name="Takaki Y."/>
            <person name="Nishi S."/>
            <person name="Hori S."/>
            <person name="Arai W."/>
            <person name="Tsubouchi T."/>
            <person name="Morono Y."/>
            <person name="Uchiyama I."/>
            <person name="Ito T."/>
            <person name="Fujiyama A."/>
            <person name="Inagaki F."/>
            <person name="Takami H."/>
        </authorList>
    </citation>
    <scope>NUCLEOTIDE SEQUENCE</scope>
    <source>
        <strain evidence="1">Expedition CK06-06</strain>
    </source>
</reference>
<comment type="caution">
    <text evidence="1">The sequence shown here is derived from an EMBL/GenBank/DDBJ whole genome shotgun (WGS) entry which is preliminary data.</text>
</comment>
<gene>
    <name evidence="1" type="ORF">S12H4_33671</name>
</gene>
<protein>
    <submittedName>
        <fullName evidence="1">Uncharacterized protein</fullName>
    </submittedName>
</protein>
<dbReference type="AlphaFoldDB" id="X1T4J9"/>
<evidence type="ECO:0000313" key="1">
    <source>
        <dbReference type="EMBL" id="GAJ00243.1"/>
    </source>
</evidence>
<name>X1T4J9_9ZZZZ</name>